<evidence type="ECO:0000259" key="2">
    <source>
        <dbReference type="Pfam" id="PF19160"/>
    </source>
</evidence>
<dbReference type="Pfam" id="PF19160">
    <property type="entry name" value="SPARK"/>
    <property type="match status" value="1"/>
</dbReference>
<proteinExistence type="predicted"/>
<dbReference type="GO" id="GO:0005886">
    <property type="term" value="C:plasma membrane"/>
    <property type="evidence" value="ECO:0007669"/>
    <property type="project" value="TreeGrafter"/>
</dbReference>
<dbReference type="AlphaFoldDB" id="A0A8J5I0K7"/>
<organism evidence="3 4">
    <name type="scientific">Zingiber officinale</name>
    <name type="common">Ginger</name>
    <name type="synonym">Amomum zingiber</name>
    <dbReference type="NCBI Taxonomy" id="94328"/>
    <lineage>
        <taxon>Eukaryota</taxon>
        <taxon>Viridiplantae</taxon>
        <taxon>Streptophyta</taxon>
        <taxon>Embryophyta</taxon>
        <taxon>Tracheophyta</taxon>
        <taxon>Spermatophyta</taxon>
        <taxon>Magnoliopsida</taxon>
        <taxon>Liliopsida</taxon>
        <taxon>Zingiberales</taxon>
        <taxon>Zingiberaceae</taxon>
        <taxon>Zingiber</taxon>
    </lineage>
</organism>
<evidence type="ECO:0000313" key="4">
    <source>
        <dbReference type="Proteomes" id="UP000734854"/>
    </source>
</evidence>
<dbReference type="InterPro" id="IPR040336">
    <property type="entry name" value="At1g61900-like"/>
</dbReference>
<dbReference type="PANTHER" id="PTHR33831">
    <property type="entry name" value="GPI-ANCHORED PROTEIN"/>
    <property type="match status" value="1"/>
</dbReference>
<feature type="region of interest" description="Disordered" evidence="1">
    <location>
        <begin position="30"/>
        <end position="51"/>
    </location>
</feature>
<name>A0A8J5I0K7_ZINOF</name>
<protein>
    <recommendedName>
        <fullName evidence="2">SPARK domain-containing protein</fullName>
    </recommendedName>
</protein>
<feature type="domain" description="SPARK" evidence="2">
    <location>
        <begin position="247"/>
        <end position="396"/>
    </location>
</feature>
<evidence type="ECO:0000256" key="1">
    <source>
        <dbReference type="SAM" id="MobiDB-lite"/>
    </source>
</evidence>
<evidence type="ECO:0000313" key="3">
    <source>
        <dbReference type="EMBL" id="KAG6538077.1"/>
    </source>
</evidence>
<gene>
    <name evidence="3" type="ORF">ZIOFF_003180</name>
</gene>
<dbReference type="InterPro" id="IPR043891">
    <property type="entry name" value="SPARK"/>
</dbReference>
<reference evidence="3 4" key="1">
    <citation type="submission" date="2020-08" db="EMBL/GenBank/DDBJ databases">
        <title>Plant Genome Project.</title>
        <authorList>
            <person name="Zhang R.-G."/>
        </authorList>
    </citation>
    <scope>NUCLEOTIDE SEQUENCE [LARGE SCALE GENOMIC DNA]</scope>
    <source>
        <tissue evidence="3">Rhizome</tissue>
    </source>
</reference>
<comment type="caution">
    <text evidence="3">The sequence shown here is derived from an EMBL/GenBank/DDBJ whole genome shotgun (WGS) entry which is preliminary data.</text>
</comment>
<dbReference type="Proteomes" id="UP000734854">
    <property type="component" value="Unassembled WGS sequence"/>
</dbReference>
<accession>A0A8J5I0K7</accession>
<keyword evidence="4" id="KW-1185">Reference proteome</keyword>
<dbReference type="EMBL" id="JACMSC010000001">
    <property type="protein sequence ID" value="KAG6538077.1"/>
    <property type="molecule type" value="Genomic_DNA"/>
</dbReference>
<dbReference type="PANTHER" id="PTHR33831:SF5">
    <property type="entry name" value="OS07G0102300 PROTEIN"/>
    <property type="match status" value="1"/>
</dbReference>
<sequence length="546" mass="59872">MRRNQRNFREPSVPFYDLDPLRRSSLIYTSKHNSARSVPKESKRAKSKTRKGQLEVRSVLSDLQGRRRLLRAGEGRFLRRGKEAVATLIVVSIARRFLERWLICRPYRGRAPQRLRYAPNITVIVVLPRRHRFRGRRPAALRPSESPRRFPLPLLLWFDLGSEGFADAGLSLTWVGGKISRFRLLNFCNLDKILVNSFELANQVMEAKETNLLPNTSPNSAPQPFIPLLAPSPMAAPFFHNSTPKLSGQCSLNFSAVDNLLRTTVVDCWASFTPFLANVICCPQFEATLIILIGQASKDSGLLALDSVHANYCLSDIQQILGSQGVPSDLHDICSIRSSNLSEGSCTINDTIGFESVVDSSKLLAACSKVDAVNECCRQICQSAINEAAKNLVLKDGGLMTNMEINDTTVEYSSTVNSCKNIVLRWLSSRLDSSSAKQVLRGLSNCNVNGGEGFFFRSLVFSAASDLTQVSWPAPTVAHVLVFPFVTPAGSHRSSPPPLLSSLAGSLCAHSASLAGSLRAHSASLAGSLRAHSVILQNFTDNFLSG</sequence>